<accession>A0A1P8WRW5</accession>
<dbReference type="Pfam" id="PF12697">
    <property type="entry name" value="Abhydrolase_6"/>
    <property type="match status" value="1"/>
</dbReference>
<dbReference type="AlphaFoldDB" id="A0A1P8WRW5"/>
<dbReference type="STRING" id="1891926.Fuma_06476"/>
<evidence type="ECO:0000259" key="1">
    <source>
        <dbReference type="Pfam" id="PF12697"/>
    </source>
</evidence>
<dbReference type="EMBL" id="CP017641">
    <property type="protein sequence ID" value="APZ96802.1"/>
    <property type="molecule type" value="Genomic_DNA"/>
</dbReference>
<dbReference type="KEGG" id="fmr:Fuma_06476"/>
<feature type="domain" description="AB hydrolase-1" evidence="1">
    <location>
        <begin position="351"/>
        <end position="617"/>
    </location>
</feature>
<dbReference type="InterPro" id="IPR029058">
    <property type="entry name" value="AB_hydrolase_fold"/>
</dbReference>
<name>A0A1P8WRW5_9PLAN</name>
<sequence length="656" mass="74132">MRYRSAAKSIRLLILLAAACSVVSGLGGCTTVQFVELREKPSNPITGRLTLSAFGDAGPSARTNRFLAGTSYAGGDDYLRMLRHCRMRINGWNRHEALHATAELNYLAAENAKRSDPGLAMELYLDAARFSWDYVTTPAPDGRLADPNSNPHRETSEVYNTSLEQLLRLAKSSGDYHLGRSIRLPVSGRLMQVEIPYPTRWLSAEQIGEFDFVSNYELKNLRNRHAKPGLGVPVMVRRKRQASEKNLETYYEDGLSFPVTLVARFPPADPRVSPTEQNVRLQMFDPRESDGVIVDRTLLPLESDLSTPLAWFLTNPKKSLLETFAFLRPDKARHLEGLYMITPYDPDRIPVLMVHGVWSSPMTWMEMFNDLQNDPLLRDKYQFWFYMYPTGEPLTFAAANLRDRLKGLRHRCDPHGRNDKLDQMVVVGHSMGGLMSYLLTVDSEDKLWNSLSKIPVEQIQGDPEVQNEIRRVFFFEKDNSIDRVVTIASPFRGSGYANRFTRWLSGSLVSLPNTTSQLSQLIFRQNNQSIWDRVFAPRTSLDSLNKNSAVIRLVNQTTTPPEVKHHNVVGVSKGKSESDWTDGVVRFRSASRADADSEITVEAGHSEVHRHPTAIAEVRRVLLEHLDDVAIKRYPVVPLSHGVINNTPPPTRKLAP</sequence>
<keyword evidence="3" id="KW-1185">Reference proteome</keyword>
<dbReference type="RefSeq" id="WP_077027776.1">
    <property type="nucleotide sequence ID" value="NZ_CP017641.1"/>
</dbReference>
<dbReference type="Gene3D" id="3.40.50.1820">
    <property type="entry name" value="alpha/beta hydrolase"/>
    <property type="match status" value="1"/>
</dbReference>
<protein>
    <recommendedName>
        <fullName evidence="1">AB hydrolase-1 domain-containing protein</fullName>
    </recommendedName>
</protein>
<dbReference type="InterPro" id="IPR000073">
    <property type="entry name" value="AB_hydrolase_1"/>
</dbReference>
<proteinExistence type="predicted"/>
<dbReference type="SUPFAM" id="SSF53474">
    <property type="entry name" value="alpha/beta-Hydrolases"/>
    <property type="match status" value="1"/>
</dbReference>
<evidence type="ECO:0000313" key="2">
    <source>
        <dbReference type="EMBL" id="APZ96802.1"/>
    </source>
</evidence>
<organism evidence="2 3">
    <name type="scientific">Fuerstiella marisgermanici</name>
    <dbReference type="NCBI Taxonomy" id="1891926"/>
    <lineage>
        <taxon>Bacteria</taxon>
        <taxon>Pseudomonadati</taxon>
        <taxon>Planctomycetota</taxon>
        <taxon>Planctomycetia</taxon>
        <taxon>Planctomycetales</taxon>
        <taxon>Planctomycetaceae</taxon>
        <taxon>Fuerstiella</taxon>
    </lineage>
</organism>
<dbReference type="Proteomes" id="UP000187735">
    <property type="component" value="Chromosome"/>
</dbReference>
<evidence type="ECO:0000313" key="3">
    <source>
        <dbReference type="Proteomes" id="UP000187735"/>
    </source>
</evidence>
<reference evidence="2 3" key="1">
    <citation type="journal article" date="2016" name="Front. Microbiol.">
        <title>Fuerstia marisgermanicae gen. nov., sp. nov., an Unusual Member of the Phylum Planctomycetes from the German Wadden Sea.</title>
        <authorList>
            <person name="Kohn T."/>
            <person name="Heuer A."/>
            <person name="Jogler M."/>
            <person name="Vollmers J."/>
            <person name="Boedeker C."/>
            <person name="Bunk B."/>
            <person name="Rast P."/>
            <person name="Borchert D."/>
            <person name="Glockner I."/>
            <person name="Freese H.M."/>
            <person name="Klenk H.P."/>
            <person name="Overmann J."/>
            <person name="Kaster A.K."/>
            <person name="Rohde M."/>
            <person name="Wiegand S."/>
            <person name="Jogler C."/>
        </authorList>
    </citation>
    <scope>NUCLEOTIDE SEQUENCE [LARGE SCALE GENOMIC DNA]</scope>
    <source>
        <strain evidence="2 3">NH11</strain>
    </source>
</reference>
<gene>
    <name evidence="2" type="ORF">Fuma_06476</name>
</gene>
<dbReference type="OrthoDB" id="869379at2"/>
<dbReference type="PROSITE" id="PS51257">
    <property type="entry name" value="PROKAR_LIPOPROTEIN"/>
    <property type="match status" value="1"/>
</dbReference>